<dbReference type="PANTHER" id="PTHR24421">
    <property type="entry name" value="NITRATE/NITRITE SENSOR PROTEIN NARX-RELATED"/>
    <property type="match status" value="1"/>
</dbReference>
<reference evidence="13" key="1">
    <citation type="submission" date="2024-05" db="EMBL/GenBank/DDBJ databases">
        <title>30 novel species of actinomycetes from the DSMZ collection.</title>
        <authorList>
            <person name="Nouioui I."/>
        </authorList>
    </citation>
    <scope>NUCLEOTIDE SEQUENCE</scope>
    <source>
        <strain evidence="13">DSM 41527</strain>
    </source>
</reference>
<dbReference type="PANTHER" id="PTHR24421:SF10">
    <property type="entry name" value="NITRATE_NITRITE SENSOR PROTEIN NARQ"/>
    <property type="match status" value="1"/>
</dbReference>
<evidence type="ECO:0000256" key="4">
    <source>
        <dbReference type="ARBA" id="ARBA00022679"/>
    </source>
</evidence>
<accession>A0ABU2TE42</accession>
<dbReference type="EC" id="2.7.13.3" evidence="2"/>
<evidence type="ECO:0000256" key="8">
    <source>
        <dbReference type="ARBA" id="ARBA00023012"/>
    </source>
</evidence>
<dbReference type="RefSeq" id="WP_311626267.1">
    <property type="nucleotide sequence ID" value="NZ_JAVRFE010000041.1"/>
</dbReference>
<protein>
    <recommendedName>
        <fullName evidence="2">histidine kinase</fullName>
        <ecNumber evidence="2">2.7.13.3</ecNumber>
    </recommendedName>
</protein>
<keyword evidence="5" id="KW-0547">Nucleotide-binding</keyword>
<feature type="transmembrane region" description="Helical" evidence="9">
    <location>
        <begin position="39"/>
        <end position="59"/>
    </location>
</feature>
<keyword evidence="3" id="KW-0597">Phosphoprotein</keyword>
<feature type="chain" id="PRO_5045056539" description="histidine kinase" evidence="10">
    <location>
        <begin position="32"/>
        <end position="341"/>
    </location>
</feature>
<dbReference type="Pfam" id="PF02518">
    <property type="entry name" value="HATPase_c"/>
    <property type="match status" value="1"/>
</dbReference>
<keyword evidence="14" id="KW-1185">Reference proteome</keyword>
<dbReference type="EMBL" id="JAVRFE010000041">
    <property type="protein sequence ID" value="MDT0459216.1"/>
    <property type="molecule type" value="Genomic_DNA"/>
</dbReference>
<feature type="domain" description="Histidine kinase/HSP90-like ATPase" evidence="11">
    <location>
        <begin position="245"/>
        <end position="332"/>
    </location>
</feature>
<organism evidence="13 14">
    <name type="scientific">Streptomyces mooreae</name>
    <dbReference type="NCBI Taxonomy" id="3075523"/>
    <lineage>
        <taxon>Bacteria</taxon>
        <taxon>Bacillati</taxon>
        <taxon>Actinomycetota</taxon>
        <taxon>Actinomycetes</taxon>
        <taxon>Kitasatosporales</taxon>
        <taxon>Streptomycetaceae</taxon>
        <taxon>Streptomyces</taxon>
    </lineage>
</organism>
<keyword evidence="4" id="KW-0808">Transferase</keyword>
<dbReference type="Gene3D" id="1.20.5.1930">
    <property type="match status" value="1"/>
</dbReference>
<dbReference type="GO" id="GO:0016301">
    <property type="term" value="F:kinase activity"/>
    <property type="evidence" value="ECO:0007669"/>
    <property type="project" value="UniProtKB-KW"/>
</dbReference>
<evidence type="ECO:0000259" key="12">
    <source>
        <dbReference type="Pfam" id="PF07730"/>
    </source>
</evidence>
<keyword evidence="10" id="KW-0732">Signal</keyword>
<dbReference type="CDD" id="cd16917">
    <property type="entry name" value="HATPase_UhpB-NarQ-NarX-like"/>
    <property type="match status" value="1"/>
</dbReference>
<evidence type="ECO:0000313" key="14">
    <source>
        <dbReference type="Proteomes" id="UP001180551"/>
    </source>
</evidence>
<keyword evidence="7" id="KW-0067">ATP-binding</keyword>
<evidence type="ECO:0000256" key="9">
    <source>
        <dbReference type="SAM" id="Phobius"/>
    </source>
</evidence>
<proteinExistence type="predicted"/>
<keyword evidence="9" id="KW-1133">Transmembrane helix</keyword>
<dbReference type="Gene3D" id="3.30.565.10">
    <property type="entry name" value="Histidine kinase-like ATPase, C-terminal domain"/>
    <property type="match status" value="1"/>
</dbReference>
<dbReference type="Proteomes" id="UP001180551">
    <property type="component" value="Unassembled WGS sequence"/>
</dbReference>
<comment type="caution">
    <text evidence="13">The sequence shown here is derived from an EMBL/GenBank/DDBJ whole genome shotgun (WGS) entry which is preliminary data.</text>
</comment>
<evidence type="ECO:0000256" key="6">
    <source>
        <dbReference type="ARBA" id="ARBA00022777"/>
    </source>
</evidence>
<feature type="domain" description="Signal transduction histidine kinase subgroup 3 dimerisation and phosphoacceptor" evidence="12">
    <location>
        <begin position="134"/>
        <end position="196"/>
    </location>
</feature>
<name>A0ABU2TE42_9ACTN</name>
<evidence type="ECO:0000313" key="13">
    <source>
        <dbReference type="EMBL" id="MDT0459216.1"/>
    </source>
</evidence>
<feature type="transmembrane region" description="Helical" evidence="9">
    <location>
        <begin position="66"/>
        <end position="84"/>
    </location>
</feature>
<keyword evidence="8" id="KW-0902">Two-component regulatory system</keyword>
<dbReference type="InterPro" id="IPR011712">
    <property type="entry name" value="Sig_transdc_His_kin_sub3_dim/P"/>
</dbReference>
<feature type="transmembrane region" description="Helical" evidence="9">
    <location>
        <begin position="96"/>
        <end position="115"/>
    </location>
</feature>
<keyword evidence="9" id="KW-0812">Transmembrane</keyword>
<gene>
    <name evidence="13" type="ORF">RM550_26450</name>
</gene>
<evidence type="ECO:0000256" key="5">
    <source>
        <dbReference type="ARBA" id="ARBA00022741"/>
    </source>
</evidence>
<keyword evidence="6 13" id="KW-0418">Kinase</keyword>
<dbReference type="InterPro" id="IPR050482">
    <property type="entry name" value="Sensor_HK_TwoCompSys"/>
</dbReference>
<evidence type="ECO:0000259" key="11">
    <source>
        <dbReference type="Pfam" id="PF02518"/>
    </source>
</evidence>
<dbReference type="InterPro" id="IPR036890">
    <property type="entry name" value="HATPase_C_sf"/>
</dbReference>
<evidence type="ECO:0000256" key="1">
    <source>
        <dbReference type="ARBA" id="ARBA00000085"/>
    </source>
</evidence>
<sequence length="341" mass="35999">MREVPVSLRAWSGRATALAAVLLLTATFGWAPDSAPDDSGPFFAAATALVGLQAAAFRWAPCREAAVGTGLAAVALMLWAQPLVPGASLYERAGMGAFWFLPTLGAAVVGGYPRLMARRGARAVREARHRQQLELAHDLHDFVAHDISGIVAQAQAARFVAGRDPQAAAGALERIERAGLAALASIDRTVHLLREPGPEAARTALPGTARLTELVDRFDAEGRTRARLTLTPAAQAALSREAAATVQRVVTEALTNVRRHAPEAAGVEVALTHEDGTVRLTITNDTGRTRPRAREHGGTGLLALTERVRALNGTLHTTRDNGTWRLTVTLPAPLPAPGDPA</sequence>
<evidence type="ECO:0000256" key="2">
    <source>
        <dbReference type="ARBA" id="ARBA00012438"/>
    </source>
</evidence>
<evidence type="ECO:0000256" key="3">
    <source>
        <dbReference type="ARBA" id="ARBA00022553"/>
    </source>
</evidence>
<keyword evidence="9" id="KW-0472">Membrane</keyword>
<comment type="catalytic activity">
    <reaction evidence="1">
        <text>ATP + protein L-histidine = ADP + protein N-phospho-L-histidine.</text>
        <dbReference type="EC" id="2.7.13.3"/>
    </reaction>
</comment>
<dbReference type="Pfam" id="PF07730">
    <property type="entry name" value="HisKA_3"/>
    <property type="match status" value="1"/>
</dbReference>
<feature type="signal peptide" evidence="10">
    <location>
        <begin position="1"/>
        <end position="31"/>
    </location>
</feature>
<dbReference type="InterPro" id="IPR003594">
    <property type="entry name" value="HATPase_dom"/>
</dbReference>
<evidence type="ECO:0000256" key="10">
    <source>
        <dbReference type="SAM" id="SignalP"/>
    </source>
</evidence>
<evidence type="ECO:0000256" key="7">
    <source>
        <dbReference type="ARBA" id="ARBA00022840"/>
    </source>
</evidence>
<dbReference type="SUPFAM" id="SSF55874">
    <property type="entry name" value="ATPase domain of HSP90 chaperone/DNA topoisomerase II/histidine kinase"/>
    <property type="match status" value="1"/>
</dbReference>